<evidence type="ECO:0000256" key="12">
    <source>
        <dbReference type="SAM" id="Phobius"/>
    </source>
</evidence>
<feature type="transmembrane region" description="Helical" evidence="12">
    <location>
        <begin position="133"/>
        <end position="153"/>
    </location>
</feature>
<dbReference type="FunFam" id="1.20.1250.20:FF:000003">
    <property type="entry name" value="Solute carrier family 17 member 3"/>
    <property type="match status" value="1"/>
</dbReference>
<feature type="transmembrane region" description="Helical" evidence="12">
    <location>
        <begin position="363"/>
        <end position="382"/>
    </location>
</feature>
<name>A0A1Y1NG49_PHOPY</name>
<keyword evidence="4 12" id="KW-0812">Transmembrane</keyword>
<comment type="function">
    <text evidence="10">May be an inorganic phosphate cotransporter.</text>
</comment>
<proteinExistence type="inferred from homology"/>
<sequence>MIVLICLRVHCMYEDATSPPVIYQLYFSWFKTMGDEKRDVEAVLDPVLSPPHWYGARHTQMVLLFLLPLLAYATRVNMSVGIVAMTDPEASENPDVPTYEWEDQGIVLSAFFMGYFVTQPAGGLLAKIYGPKWIIAASITANSVLGILTPVVAPFGSWAVSVCRLLQGLGQGFIYPCIHQALSKWAPPLERARLGTFVYCGGHAGTVFSMSLTGWISKTWLGWPWAFYICGTAGLVWTVLWVILGKNSPADHKTIDPLEKSYIQFSLGQVQSASPPTPWKAIFTSKPFWAILAANVGQGWGFTILLTNIPTYMGNALGFDIQKNGVLSALPYLVLWIFCLISGFVSDFVVSRNYVTTGLARKIANTISFCVPGLCLLALGWIGGAEWDTTNVSLALIFLSVGFNGSSTCGYHMNHIDLSPVHSGTLLGLTNGIGNCIGFIAPLVLQVIVTDKDDPLQWSTIFYISSAIYIVSNAIYVVFGSGELQAWNNLEVSR</sequence>
<comment type="subcellular location">
    <subcellularLocation>
        <location evidence="1">Membrane</location>
        <topology evidence="1">Multi-pass membrane protein</topology>
    </subcellularLocation>
</comment>
<dbReference type="GO" id="GO:0016020">
    <property type="term" value="C:membrane"/>
    <property type="evidence" value="ECO:0007669"/>
    <property type="project" value="UniProtKB-SubCell"/>
</dbReference>
<feature type="transmembrane region" description="Helical" evidence="12">
    <location>
        <begin position="288"/>
        <end position="309"/>
    </location>
</feature>
<dbReference type="EMBL" id="GEZM01003871">
    <property type="protein sequence ID" value="JAV96508.1"/>
    <property type="molecule type" value="Transcribed_RNA"/>
</dbReference>
<feature type="transmembrane region" description="Helical" evidence="12">
    <location>
        <begin position="329"/>
        <end position="351"/>
    </location>
</feature>
<evidence type="ECO:0000256" key="11">
    <source>
        <dbReference type="ARBA" id="ARBA00068450"/>
    </source>
</evidence>
<protein>
    <recommendedName>
        <fullName evidence="11">Putative inorganic phosphate cotransporter</fullName>
    </recommendedName>
</protein>
<reference evidence="14" key="1">
    <citation type="journal article" date="2016" name="Sci. Rep.">
        <title>Molecular characterization of firefly nuptial gifts: a multi-omics approach sheds light on postcopulatory sexual selection.</title>
        <authorList>
            <person name="Al-Wathiqui N."/>
            <person name="Fallon T.R."/>
            <person name="South A."/>
            <person name="Weng J.K."/>
            <person name="Lewis S.M."/>
        </authorList>
    </citation>
    <scope>NUCLEOTIDE SEQUENCE</scope>
</reference>
<evidence type="ECO:0000256" key="7">
    <source>
        <dbReference type="ARBA" id="ARBA00023053"/>
    </source>
</evidence>
<evidence type="ECO:0000256" key="9">
    <source>
        <dbReference type="ARBA" id="ARBA00023201"/>
    </source>
</evidence>
<dbReference type="AlphaFoldDB" id="A0A1Y1NG49"/>
<feature type="transmembrane region" description="Helical" evidence="12">
    <location>
        <begin position="222"/>
        <end position="244"/>
    </location>
</feature>
<keyword evidence="7" id="KW-0915">Sodium</keyword>
<dbReference type="InterPro" id="IPR036259">
    <property type="entry name" value="MFS_trans_sf"/>
</dbReference>
<feature type="transmembrane region" description="Helical" evidence="12">
    <location>
        <begin position="62"/>
        <end position="85"/>
    </location>
</feature>
<organism evidence="14">
    <name type="scientific">Photinus pyralis</name>
    <name type="common">Common eastern firefly</name>
    <name type="synonym">Lampyris pyralis</name>
    <dbReference type="NCBI Taxonomy" id="7054"/>
    <lineage>
        <taxon>Eukaryota</taxon>
        <taxon>Metazoa</taxon>
        <taxon>Ecdysozoa</taxon>
        <taxon>Arthropoda</taxon>
        <taxon>Hexapoda</taxon>
        <taxon>Insecta</taxon>
        <taxon>Pterygota</taxon>
        <taxon>Neoptera</taxon>
        <taxon>Endopterygota</taxon>
        <taxon>Coleoptera</taxon>
        <taxon>Polyphaga</taxon>
        <taxon>Elateriformia</taxon>
        <taxon>Elateroidea</taxon>
        <taxon>Lampyridae</taxon>
        <taxon>Lampyrinae</taxon>
        <taxon>Photinus</taxon>
    </lineage>
</organism>
<dbReference type="PANTHER" id="PTHR11662">
    <property type="entry name" value="SOLUTE CARRIER FAMILY 17"/>
    <property type="match status" value="1"/>
</dbReference>
<feature type="transmembrane region" description="Helical" evidence="12">
    <location>
        <begin position="394"/>
        <end position="414"/>
    </location>
</feature>
<feature type="transmembrane region" description="Helical" evidence="12">
    <location>
        <begin position="105"/>
        <end position="126"/>
    </location>
</feature>
<dbReference type="Pfam" id="PF07690">
    <property type="entry name" value="MFS_1"/>
    <property type="match status" value="1"/>
</dbReference>
<evidence type="ECO:0000256" key="8">
    <source>
        <dbReference type="ARBA" id="ARBA00023136"/>
    </source>
</evidence>
<keyword evidence="9" id="KW-0739">Sodium transport</keyword>
<dbReference type="InterPro" id="IPR050382">
    <property type="entry name" value="MFS_Na/Anion_cotransporter"/>
</dbReference>
<dbReference type="PANTHER" id="PTHR11662:SF280">
    <property type="entry name" value="FI21844P1-RELATED"/>
    <property type="match status" value="1"/>
</dbReference>
<keyword evidence="8 12" id="KW-0472">Membrane</keyword>
<evidence type="ECO:0000256" key="6">
    <source>
        <dbReference type="ARBA" id="ARBA00022989"/>
    </source>
</evidence>
<evidence type="ECO:0000256" key="1">
    <source>
        <dbReference type="ARBA" id="ARBA00004141"/>
    </source>
</evidence>
<dbReference type="SUPFAM" id="SSF103473">
    <property type="entry name" value="MFS general substrate transporter"/>
    <property type="match status" value="1"/>
</dbReference>
<evidence type="ECO:0000256" key="10">
    <source>
        <dbReference type="ARBA" id="ARBA00054632"/>
    </source>
</evidence>
<evidence type="ECO:0000256" key="2">
    <source>
        <dbReference type="ARBA" id="ARBA00008586"/>
    </source>
</evidence>
<accession>A0A1Y1NG49</accession>
<evidence type="ECO:0000256" key="3">
    <source>
        <dbReference type="ARBA" id="ARBA00022448"/>
    </source>
</evidence>
<dbReference type="FunFam" id="1.20.1250.20:FF:000144">
    <property type="entry name" value="Picot, isoform B"/>
    <property type="match status" value="1"/>
</dbReference>
<keyword evidence="5" id="KW-0769">Symport</keyword>
<comment type="similarity">
    <text evidence="2">Belongs to the major facilitator superfamily. Sodium/anion cotransporter family.</text>
</comment>
<evidence type="ECO:0000313" key="14">
    <source>
        <dbReference type="EMBL" id="JAV96508.1"/>
    </source>
</evidence>
<dbReference type="InterPro" id="IPR020846">
    <property type="entry name" value="MFS_dom"/>
</dbReference>
<feature type="transmembrane region" description="Helical" evidence="12">
    <location>
        <begin position="426"/>
        <end position="449"/>
    </location>
</feature>
<dbReference type="GO" id="GO:0006820">
    <property type="term" value="P:monoatomic anion transport"/>
    <property type="evidence" value="ECO:0007669"/>
    <property type="project" value="TreeGrafter"/>
</dbReference>
<feature type="transmembrane region" description="Helical" evidence="12">
    <location>
        <begin position="461"/>
        <end position="479"/>
    </location>
</feature>
<keyword evidence="9" id="KW-0406">Ion transport</keyword>
<keyword evidence="6 12" id="KW-1133">Transmembrane helix</keyword>
<dbReference type="GO" id="GO:0015293">
    <property type="term" value="F:symporter activity"/>
    <property type="evidence" value="ECO:0007669"/>
    <property type="project" value="UniProtKB-KW"/>
</dbReference>
<evidence type="ECO:0000256" key="5">
    <source>
        <dbReference type="ARBA" id="ARBA00022847"/>
    </source>
</evidence>
<dbReference type="GO" id="GO:0006814">
    <property type="term" value="P:sodium ion transport"/>
    <property type="evidence" value="ECO:0007669"/>
    <property type="project" value="UniProtKB-KW"/>
</dbReference>
<dbReference type="InterPro" id="IPR011701">
    <property type="entry name" value="MFS"/>
</dbReference>
<feature type="domain" description="Major facilitator superfamily (MFS) profile" evidence="13">
    <location>
        <begin position="63"/>
        <end position="484"/>
    </location>
</feature>
<dbReference type="PROSITE" id="PS50850">
    <property type="entry name" value="MFS"/>
    <property type="match status" value="1"/>
</dbReference>
<evidence type="ECO:0000259" key="13">
    <source>
        <dbReference type="PROSITE" id="PS50850"/>
    </source>
</evidence>
<dbReference type="Gene3D" id="1.20.1250.20">
    <property type="entry name" value="MFS general substrate transporter like domains"/>
    <property type="match status" value="2"/>
</dbReference>
<evidence type="ECO:0000256" key="4">
    <source>
        <dbReference type="ARBA" id="ARBA00022692"/>
    </source>
</evidence>
<keyword evidence="3" id="KW-0813">Transport</keyword>
<dbReference type="CDD" id="cd17318">
    <property type="entry name" value="MFS_SLC17"/>
    <property type="match status" value="1"/>
</dbReference>